<evidence type="ECO:0000259" key="8">
    <source>
        <dbReference type="Pfam" id="PF01850"/>
    </source>
</evidence>
<evidence type="ECO:0000256" key="7">
    <source>
        <dbReference type="ARBA" id="ARBA00038093"/>
    </source>
</evidence>
<keyword evidence="4" id="KW-0479">Metal-binding</keyword>
<dbReference type="GO" id="GO:0016787">
    <property type="term" value="F:hydrolase activity"/>
    <property type="evidence" value="ECO:0007669"/>
    <property type="project" value="UniProtKB-KW"/>
</dbReference>
<organism evidence="9 10">
    <name type="scientific">Alloacidobacterium dinghuense</name>
    <dbReference type="NCBI Taxonomy" id="2763107"/>
    <lineage>
        <taxon>Bacteria</taxon>
        <taxon>Pseudomonadati</taxon>
        <taxon>Acidobacteriota</taxon>
        <taxon>Terriglobia</taxon>
        <taxon>Terriglobales</taxon>
        <taxon>Acidobacteriaceae</taxon>
        <taxon>Alloacidobacterium</taxon>
    </lineage>
</organism>
<sequence length="161" mass="17591">MARGTLYLLDTNILLALVRGKDLANYITQTYGLAEILKRPLISVVSHGELLAMAARQSWIEKKRESLNAVLASMITMDLNDPEILAGYVAVDQANLKVKGGSRALSNNDMWIAATTRAANAVLLTSDKDFLHLHPNVCAVEYVNPQSKLPETISGSQQTIQ</sequence>
<keyword evidence="3" id="KW-0540">Nuclease</keyword>
<evidence type="ECO:0000313" key="10">
    <source>
        <dbReference type="Proteomes" id="UP000515312"/>
    </source>
</evidence>
<keyword evidence="5" id="KW-0378">Hydrolase</keyword>
<comment type="cofactor">
    <cofactor evidence="1">
        <name>Mg(2+)</name>
        <dbReference type="ChEBI" id="CHEBI:18420"/>
    </cofactor>
</comment>
<evidence type="ECO:0000256" key="1">
    <source>
        <dbReference type="ARBA" id="ARBA00001946"/>
    </source>
</evidence>
<dbReference type="EMBL" id="CP060394">
    <property type="protein sequence ID" value="QNI31587.1"/>
    <property type="molecule type" value="Genomic_DNA"/>
</dbReference>
<dbReference type="AlphaFoldDB" id="A0A7G8BGB7"/>
<reference evidence="9 10" key="1">
    <citation type="submission" date="2020-08" db="EMBL/GenBank/DDBJ databases">
        <title>Edaphobacter telluris sp. nov. and Acidobacterium dinghuensis sp. nov., two acidobacteria isolated from forest soil.</title>
        <authorList>
            <person name="Fu J."/>
            <person name="Qiu L."/>
        </authorList>
    </citation>
    <scope>NUCLEOTIDE SEQUENCE [LARGE SCALE GENOMIC DNA]</scope>
    <source>
        <strain evidence="9">4Y35</strain>
    </source>
</reference>
<dbReference type="Proteomes" id="UP000515312">
    <property type="component" value="Chromosome"/>
</dbReference>
<evidence type="ECO:0000313" key="9">
    <source>
        <dbReference type="EMBL" id="QNI31587.1"/>
    </source>
</evidence>
<gene>
    <name evidence="9" type="ORF">H7849_21345</name>
</gene>
<name>A0A7G8BGB7_9BACT</name>
<dbReference type="InterPro" id="IPR050556">
    <property type="entry name" value="Type_II_TA_system_RNase"/>
</dbReference>
<dbReference type="PANTHER" id="PTHR33653:SF1">
    <property type="entry name" value="RIBONUCLEASE VAPC2"/>
    <property type="match status" value="1"/>
</dbReference>
<protein>
    <submittedName>
        <fullName evidence="9">Type II toxin-antitoxin system VapC family toxin</fullName>
    </submittedName>
</protein>
<evidence type="ECO:0000256" key="3">
    <source>
        <dbReference type="ARBA" id="ARBA00022722"/>
    </source>
</evidence>
<keyword evidence="10" id="KW-1185">Reference proteome</keyword>
<proteinExistence type="inferred from homology"/>
<feature type="domain" description="PIN" evidence="8">
    <location>
        <begin position="7"/>
        <end position="132"/>
    </location>
</feature>
<accession>A0A7G8BGB7</accession>
<dbReference type="Pfam" id="PF01850">
    <property type="entry name" value="PIN"/>
    <property type="match status" value="1"/>
</dbReference>
<dbReference type="CDD" id="cd09881">
    <property type="entry name" value="PIN_VapC4-5_FitB-like"/>
    <property type="match status" value="1"/>
</dbReference>
<keyword evidence="6" id="KW-0460">Magnesium</keyword>
<dbReference type="RefSeq" id="WP_186742353.1">
    <property type="nucleotide sequence ID" value="NZ_CP060394.1"/>
</dbReference>
<evidence type="ECO:0000256" key="5">
    <source>
        <dbReference type="ARBA" id="ARBA00022801"/>
    </source>
</evidence>
<keyword evidence="2" id="KW-1277">Toxin-antitoxin system</keyword>
<evidence type="ECO:0000256" key="6">
    <source>
        <dbReference type="ARBA" id="ARBA00022842"/>
    </source>
</evidence>
<dbReference type="KEGG" id="adin:H7849_21345"/>
<dbReference type="InterPro" id="IPR002716">
    <property type="entry name" value="PIN_dom"/>
</dbReference>
<evidence type="ECO:0000256" key="2">
    <source>
        <dbReference type="ARBA" id="ARBA00022649"/>
    </source>
</evidence>
<dbReference type="GO" id="GO:0004518">
    <property type="term" value="F:nuclease activity"/>
    <property type="evidence" value="ECO:0007669"/>
    <property type="project" value="UniProtKB-KW"/>
</dbReference>
<comment type="similarity">
    <text evidence="7">Belongs to the PINc/VapC protein family.</text>
</comment>
<dbReference type="Gene3D" id="3.40.50.1010">
    <property type="entry name" value="5'-nuclease"/>
    <property type="match status" value="1"/>
</dbReference>
<dbReference type="InterPro" id="IPR029060">
    <property type="entry name" value="PIN-like_dom_sf"/>
</dbReference>
<evidence type="ECO:0000256" key="4">
    <source>
        <dbReference type="ARBA" id="ARBA00022723"/>
    </source>
</evidence>
<dbReference type="SUPFAM" id="SSF88723">
    <property type="entry name" value="PIN domain-like"/>
    <property type="match status" value="1"/>
</dbReference>
<dbReference type="GO" id="GO:0046872">
    <property type="term" value="F:metal ion binding"/>
    <property type="evidence" value="ECO:0007669"/>
    <property type="project" value="UniProtKB-KW"/>
</dbReference>
<dbReference type="PANTHER" id="PTHR33653">
    <property type="entry name" value="RIBONUCLEASE VAPC2"/>
    <property type="match status" value="1"/>
</dbReference>